<sequence length="132" mass="15181">MLKSAAKKTSERLSKQKKITLSLLESDIDRLKAVAMNEGMPYEVYIAHVIHKNYYWSDLGRFNKRLVQDRSNFNTIFRCLASLTSFREIRYAPFPKHSSSFVVSGNPLRSIPEKIVVVSGMERSGFPETYKS</sequence>
<accession>A0A4E0R145</accession>
<reference evidence="1 2" key="1">
    <citation type="journal article" date="2016" name="Front. Microbiol.">
        <title>Single-Cell (Meta-)Genomics of a Dimorphic Candidatus Thiomargarita nelsonii Reveals Genomic Plasticity.</title>
        <authorList>
            <person name="Flood B.E."/>
            <person name="Fliss P."/>
            <person name="Jones D.S."/>
            <person name="Dick G.J."/>
            <person name="Jain S."/>
            <person name="Kaster A.K."/>
            <person name="Winkel M."/>
            <person name="Mussmann M."/>
            <person name="Bailey J."/>
        </authorList>
    </citation>
    <scope>NUCLEOTIDE SEQUENCE [LARGE SCALE GENOMIC DNA]</scope>
    <source>
        <strain evidence="1">Hydrate Ridge</strain>
    </source>
</reference>
<protein>
    <submittedName>
        <fullName evidence="1">Uncharacterized protein</fullName>
    </submittedName>
</protein>
<dbReference type="EMBL" id="JSZA02000115">
    <property type="protein sequence ID" value="TGO02541.1"/>
    <property type="molecule type" value="Genomic_DNA"/>
</dbReference>
<dbReference type="AlphaFoldDB" id="A0A4E0R145"/>
<evidence type="ECO:0000313" key="1">
    <source>
        <dbReference type="EMBL" id="TGO02541.1"/>
    </source>
</evidence>
<name>A0A4E0R145_9GAMM</name>
<dbReference type="Proteomes" id="UP000030428">
    <property type="component" value="Unassembled WGS sequence"/>
</dbReference>
<evidence type="ECO:0000313" key="2">
    <source>
        <dbReference type="Proteomes" id="UP000030428"/>
    </source>
</evidence>
<comment type="caution">
    <text evidence="1">The sequence shown here is derived from an EMBL/GenBank/DDBJ whole genome shotgun (WGS) entry which is preliminary data.</text>
</comment>
<keyword evidence="2" id="KW-1185">Reference proteome</keyword>
<organism evidence="1 2">
    <name type="scientific">Candidatus Thiomargarita nelsonii</name>
    <dbReference type="NCBI Taxonomy" id="1003181"/>
    <lineage>
        <taxon>Bacteria</taxon>
        <taxon>Pseudomonadati</taxon>
        <taxon>Pseudomonadota</taxon>
        <taxon>Gammaproteobacteria</taxon>
        <taxon>Thiotrichales</taxon>
        <taxon>Thiotrichaceae</taxon>
        <taxon>Thiomargarita</taxon>
    </lineage>
</organism>
<proteinExistence type="predicted"/>
<gene>
    <name evidence="1" type="ORF">PN36_23505</name>
</gene>